<dbReference type="Proteomes" id="UP000095038">
    <property type="component" value="Unassembled WGS sequence"/>
</dbReference>
<evidence type="ECO:0000256" key="2">
    <source>
        <dbReference type="ARBA" id="ARBA00022670"/>
    </source>
</evidence>
<sequence>MNYDVFSKLLSERIIYLTGEIDDEVSMSITAQLLYLESEASNKPIQLYINSVGGSVTAGLGIYDTMNFIKSPISTVCIGQACSMASLLLSGGEKGKRLSLPNSVIMLHQPSGGFKGQATDIKIHAEHILSIRERLVKLYQSNMRKGITIEEVSLLLERDKFLTPEDSIEYGLVDKILVRKTEKEDKEKKEAKEAKDKR</sequence>
<keyword evidence="4 7" id="KW-0720">Serine protease</keyword>
<organism evidence="9 10">
    <name type="scientific">Ascoidea rubescens DSM 1968</name>
    <dbReference type="NCBI Taxonomy" id="1344418"/>
    <lineage>
        <taxon>Eukaryota</taxon>
        <taxon>Fungi</taxon>
        <taxon>Dikarya</taxon>
        <taxon>Ascomycota</taxon>
        <taxon>Saccharomycotina</taxon>
        <taxon>Saccharomycetes</taxon>
        <taxon>Ascoideaceae</taxon>
        <taxon>Ascoidea</taxon>
    </lineage>
</organism>
<dbReference type="RefSeq" id="XP_020045665.1">
    <property type="nucleotide sequence ID" value="XM_020190795.1"/>
</dbReference>
<dbReference type="InterPro" id="IPR023562">
    <property type="entry name" value="ClpP/TepA"/>
</dbReference>
<dbReference type="PANTHER" id="PTHR10381">
    <property type="entry name" value="ATP-DEPENDENT CLP PROTEASE PROTEOLYTIC SUBUNIT"/>
    <property type="match status" value="1"/>
</dbReference>
<keyword evidence="3 7" id="KW-0378">Hydrolase</keyword>
<dbReference type="GO" id="GO:0006515">
    <property type="term" value="P:protein quality control for misfolded or incompletely synthesized proteins"/>
    <property type="evidence" value="ECO:0007669"/>
    <property type="project" value="TreeGrafter"/>
</dbReference>
<keyword evidence="10" id="KW-1185">Reference proteome</keyword>
<dbReference type="CDD" id="cd07017">
    <property type="entry name" value="S14_ClpP_2"/>
    <property type="match status" value="1"/>
</dbReference>
<keyword evidence="2 7" id="KW-0645">Protease</keyword>
<dbReference type="InterPro" id="IPR029045">
    <property type="entry name" value="ClpP/crotonase-like_dom_sf"/>
</dbReference>
<protein>
    <recommendedName>
        <fullName evidence="8">ATP-dependent Clp protease proteolytic subunit</fullName>
        <ecNumber evidence="7">3.4.21.92</ecNumber>
    </recommendedName>
</protein>
<dbReference type="SUPFAM" id="SSF52096">
    <property type="entry name" value="ClpP/crotonase"/>
    <property type="match status" value="1"/>
</dbReference>
<dbReference type="InterPro" id="IPR018215">
    <property type="entry name" value="ClpP_Ser_AS"/>
</dbReference>
<dbReference type="PANTHER" id="PTHR10381:SF11">
    <property type="entry name" value="ATP-DEPENDENT CLP PROTEASE PROTEOLYTIC SUBUNIT, MITOCHONDRIAL"/>
    <property type="match status" value="1"/>
</dbReference>
<evidence type="ECO:0000313" key="10">
    <source>
        <dbReference type="Proteomes" id="UP000095038"/>
    </source>
</evidence>
<dbReference type="GO" id="GO:0051117">
    <property type="term" value="F:ATPase binding"/>
    <property type="evidence" value="ECO:0007669"/>
    <property type="project" value="TreeGrafter"/>
</dbReference>
<evidence type="ECO:0000256" key="4">
    <source>
        <dbReference type="ARBA" id="ARBA00022825"/>
    </source>
</evidence>
<dbReference type="PROSITE" id="PS00381">
    <property type="entry name" value="CLP_PROTEASE_SER"/>
    <property type="match status" value="1"/>
</dbReference>
<dbReference type="OrthoDB" id="2017408at2759"/>
<dbReference type="Gene3D" id="3.90.226.10">
    <property type="entry name" value="2-enoyl-CoA Hydratase, Chain A, domain 1"/>
    <property type="match status" value="1"/>
</dbReference>
<dbReference type="NCBIfam" id="NF001368">
    <property type="entry name" value="PRK00277.1"/>
    <property type="match status" value="1"/>
</dbReference>
<dbReference type="EC" id="3.4.21.92" evidence="7"/>
<proteinExistence type="inferred from homology"/>
<dbReference type="GeneID" id="30964431"/>
<dbReference type="InterPro" id="IPR001907">
    <property type="entry name" value="ClpP"/>
</dbReference>
<gene>
    <name evidence="9" type="ORF">ASCRUDRAFT_37744</name>
</gene>
<evidence type="ECO:0000256" key="8">
    <source>
        <dbReference type="RuleBase" id="RU003567"/>
    </source>
</evidence>
<dbReference type="GO" id="GO:0004176">
    <property type="term" value="F:ATP-dependent peptidase activity"/>
    <property type="evidence" value="ECO:0007669"/>
    <property type="project" value="InterPro"/>
</dbReference>
<evidence type="ECO:0000256" key="3">
    <source>
        <dbReference type="ARBA" id="ARBA00022801"/>
    </source>
</evidence>
<dbReference type="InParanoid" id="A0A1D2VCF0"/>
<dbReference type="STRING" id="1344418.A0A1D2VCF0"/>
<evidence type="ECO:0000256" key="7">
    <source>
        <dbReference type="RuleBase" id="RU000549"/>
    </source>
</evidence>
<accession>A0A1D2VCF0</accession>
<comment type="similarity">
    <text evidence="1 8">Belongs to the peptidase S14 family.</text>
</comment>
<dbReference type="GO" id="GO:0009368">
    <property type="term" value="C:endopeptidase Clp complex"/>
    <property type="evidence" value="ECO:0007669"/>
    <property type="project" value="TreeGrafter"/>
</dbReference>
<dbReference type="AlphaFoldDB" id="A0A1D2VCF0"/>
<evidence type="ECO:0000313" key="9">
    <source>
        <dbReference type="EMBL" id="ODV59358.1"/>
    </source>
</evidence>
<name>A0A1D2VCF0_9ASCO</name>
<dbReference type="Pfam" id="PF00574">
    <property type="entry name" value="CLP_protease"/>
    <property type="match status" value="1"/>
</dbReference>
<feature type="active site" evidence="6">
    <location>
        <position position="108"/>
    </location>
</feature>
<dbReference type="PROSITE" id="PS00382">
    <property type="entry name" value="CLP_PROTEASE_HIS"/>
    <property type="match status" value="1"/>
</dbReference>
<dbReference type="GO" id="GO:0004252">
    <property type="term" value="F:serine-type endopeptidase activity"/>
    <property type="evidence" value="ECO:0007669"/>
    <property type="project" value="UniProtKB-EC"/>
</dbReference>
<dbReference type="HAMAP" id="MF_00444">
    <property type="entry name" value="ClpP"/>
    <property type="match status" value="1"/>
</dbReference>
<evidence type="ECO:0000256" key="5">
    <source>
        <dbReference type="PROSITE-ProRule" id="PRU10085"/>
    </source>
</evidence>
<reference evidence="10" key="1">
    <citation type="submission" date="2016-05" db="EMBL/GenBank/DDBJ databases">
        <title>Comparative genomics of biotechnologically important yeasts.</title>
        <authorList>
            <consortium name="DOE Joint Genome Institute"/>
            <person name="Riley R."/>
            <person name="Haridas S."/>
            <person name="Wolfe K.H."/>
            <person name="Lopes M.R."/>
            <person name="Hittinger C.T."/>
            <person name="Goker M."/>
            <person name="Salamov A."/>
            <person name="Wisecaver J."/>
            <person name="Long T.M."/>
            <person name="Aerts A.L."/>
            <person name="Barry K."/>
            <person name="Choi C."/>
            <person name="Clum A."/>
            <person name="Coughlan A.Y."/>
            <person name="Deshpande S."/>
            <person name="Douglass A.P."/>
            <person name="Hanson S.J."/>
            <person name="Klenk H.-P."/>
            <person name="Labutti K."/>
            <person name="Lapidus A."/>
            <person name="Lindquist E."/>
            <person name="Lipzen A."/>
            <person name="Meier-Kolthoff J.P."/>
            <person name="Ohm R.A."/>
            <person name="Otillar R.P."/>
            <person name="Pangilinan J."/>
            <person name="Peng Y."/>
            <person name="Rokas A."/>
            <person name="Rosa C.A."/>
            <person name="Scheuner C."/>
            <person name="Sibirny A.A."/>
            <person name="Slot J.C."/>
            <person name="Stielow J.B."/>
            <person name="Sun H."/>
            <person name="Kurtzman C.P."/>
            <person name="Blackwell M."/>
            <person name="Grigoriev I.V."/>
            <person name="Jeffries T.W."/>
        </authorList>
    </citation>
    <scope>NUCLEOTIDE SEQUENCE [LARGE SCALE GENOMIC DNA]</scope>
    <source>
        <strain evidence="10">DSM 1968</strain>
    </source>
</reference>
<dbReference type="PRINTS" id="PR00127">
    <property type="entry name" value="CLPPROTEASEP"/>
</dbReference>
<dbReference type="FunFam" id="3.90.226.10:FF:000002">
    <property type="entry name" value="ATP-dependent Clp protease proteolytic subunit"/>
    <property type="match status" value="1"/>
</dbReference>
<evidence type="ECO:0000256" key="1">
    <source>
        <dbReference type="ARBA" id="ARBA00007039"/>
    </source>
</evidence>
<evidence type="ECO:0000256" key="6">
    <source>
        <dbReference type="PROSITE-ProRule" id="PRU10086"/>
    </source>
</evidence>
<dbReference type="EMBL" id="KV454486">
    <property type="protein sequence ID" value="ODV59358.1"/>
    <property type="molecule type" value="Genomic_DNA"/>
</dbReference>
<feature type="active site" evidence="5">
    <location>
        <position position="83"/>
    </location>
</feature>
<dbReference type="InterPro" id="IPR033135">
    <property type="entry name" value="ClpP_His_AS"/>
</dbReference>